<feature type="region of interest" description="Disordered" evidence="1">
    <location>
        <begin position="78"/>
        <end position="117"/>
    </location>
</feature>
<dbReference type="HOGENOM" id="CLU_179394_0_0_3"/>
<dbReference type="STRING" id="93059.P9211_06451"/>
<sequence length="117" mass="12992">MLVTDRLLGLTIINIRIALATDKELLKEVTKELWQTVKKLRPELGKDPRLQLVLKALITIGDLPNQVEAAIVVGVCAEMEEDDPPNEHKEDLSKGKQEPSSEVTNGRRVVRRSSANG</sequence>
<evidence type="ECO:0000256" key="1">
    <source>
        <dbReference type="SAM" id="MobiDB-lite"/>
    </source>
</evidence>
<proteinExistence type="predicted"/>
<name>A9B9R4_PROM4</name>
<dbReference type="InterPro" id="IPR023810">
    <property type="entry name" value="CHP03894"/>
</dbReference>
<dbReference type="Proteomes" id="UP000000788">
    <property type="component" value="Chromosome"/>
</dbReference>
<gene>
    <name evidence="2" type="ordered locus">P9211_06451</name>
</gene>
<feature type="compositionally biased region" description="Basic and acidic residues" evidence="1">
    <location>
        <begin position="85"/>
        <end position="99"/>
    </location>
</feature>
<organism evidence="2 3">
    <name type="scientific">Prochlorococcus marinus (strain MIT 9211)</name>
    <dbReference type="NCBI Taxonomy" id="93059"/>
    <lineage>
        <taxon>Bacteria</taxon>
        <taxon>Bacillati</taxon>
        <taxon>Cyanobacteriota</taxon>
        <taxon>Cyanophyceae</taxon>
        <taxon>Synechococcales</taxon>
        <taxon>Prochlorococcaceae</taxon>
        <taxon>Prochlorococcus</taxon>
    </lineage>
</organism>
<dbReference type="EMBL" id="CP000878">
    <property type="protein sequence ID" value="ABX08576.1"/>
    <property type="molecule type" value="Genomic_DNA"/>
</dbReference>
<protein>
    <recommendedName>
        <fullName evidence="4">TIGR03894 family protein</fullName>
    </recommendedName>
</protein>
<reference evidence="2 3" key="1">
    <citation type="journal article" date="2007" name="PLoS Genet.">
        <title>Patterns and implications of gene gain and loss in the evolution of Prochlorococcus.</title>
        <authorList>
            <person name="Kettler G.C."/>
            <person name="Martiny A.C."/>
            <person name="Huang K."/>
            <person name="Zucker J."/>
            <person name="Coleman M.L."/>
            <person name="Rodrigue S."/>
            <person name="Chen F."/>
            <person name="Lapidus A."/>
            <person name="Ferriera S."/>
            <person name="Johnson J."/>
            <person name="Steglich C."/>
            <person name="Church G.M."/>
            <person name="Richardson P."/>
            <person name="Chisholm S.W."/>
        </authorList>
    </citation>
    <scope>NUCLEOTIDE SEQUENCE [LARGE SCALE GENOMIC DNA]</scope>
    <source>
        <strain evidence="3">MIT 9211</strain>
    </source>
</reference>
<dbReference type="eggNOG" id="ENOG5034ADA">
    <property type="taxonomic scope" value="Bacteria"/>
</dbReference>
<dbReference type="AlphaFoldDB" id="A9B9R4"/>
<dbReference type="KEGG" id="pmj:P9211_06451"/>
<evidence type="ECO:0000313" key="3">
    <source>
        <dbReference type="Proteomes" id="UP000000788"/>
    </source>
</evidence>
<evidence type="ECO:0000313" key="2">
    <source>
        <dbReference type="EMBL" id="ABX08576.1"/>
    </source>
</evidence>
<accession>A9B9R4</accession>
<keyword evidence="3" id="KW-1185">Reference proteome</keyword>
<evidence type="ECO:0008006" key="4">
    <source>
        <dbReference type="Google" id="ProtNLM"/>
    </source>
</evidence>
<dbReference type="NCBIfam" id="TIGR03894">
    <property type="entry name" value="chp_P_marinus_1"/>
    <property type="match status" value="1"/>
</dbReference>